<sequence length="177" mass="19903">MTPSSCALMADYNRWMNTKLYEAAAQLSDEQLRQDRGAFFGSLYETLNHLAVADTIWLQRFAQHPALGDLKTAMQDFPKPTSLRQPLANSFAELRDYRTRLDAVILQFAQQLTPAQLAEALRYANTAGQPHARNFGAVLLHFFNHQTHHRGQASTLLFQAGVDIGVTDLFTLIPNEV</sequence>
<dbReference type="PANTHER" id="PTHR37302:SF1">
    <property type="entry name" value="PROTEIN DINB"/>
    <property type="match status" value="1"/>
</dbReference>
<evidence type="ECO:0000313" key="5">
    <source>
        <dbReference type="Proteomes" id="UP000023268"/>
    </source>
</evidence>
<feature type="binding site" evidence="3">
    <location>
        <position position="149"/>
    </location>
    <ligand>
        <name>a divalent metal cation</name>
        <dbReference type="ChEBI" id="CHEBI:60240"/>
    </ligand>
</feature>
<gene>
    <name evidence="4" type="ORF">AZ34_15245</name>
</gene>
<feature type="binding site" evidence="3">
    <location>
        <position position="145"/>
    </location>
    <ligand>
        <name>a divalent metal cation</name>
        <dbReference type="ChEBI" id="CHEBI:60240"/>
    </ligand>
</feature>
<dbReference type="GO" id="GO:0046872">
    <property type="term" value="F:metal ion binding"/>
    <property type="evidence" value="ECO:0007669"/>
    <property type="project" value="UniProtKB-KW"/>
</dbReference>
<dbReference type="eggNOG" id="COG2318">
    <property type="taxonomic scope" value="Bacteria"/>
</dbReference>
<dbReference type="RefSeq" id="WP_035609491.1">
    <property type="nucleotide sequence ID" value="NZ_JEMG01000001.1"/>
</dbReference>
<dbReference type="AlphaFoldDB" id="A0A016XL20"/>
<dbReference type="SUPFAM" id="SSF109854">
    <property type="entry name" value="DinB/YfiT-like putative metalloenzymes"/>
    <property type="match status" value="1"/>
</dbReference>
<dbReference type="InterPro" id="IPR034660">
    <property type="entry name" value="DinB/YfiT-like"/>
</dbReference>
<name>A0A016XL20_9BURK</name>
<dbReference type="Pfam" id="PF05163">
    <property type="entry name" value="DinB"/>
    <property type="match status" value="1"/>
</dbReference>
<dbReference type="PANTHER" id="PTHR37302">
    <property type="entry name" value="SLR1116 PROTEIN"/>
    <property type="match status" value="1"/>
</dbReference>
<protein>
    <submittedName>
        <fullName evidence="4">Diguanylate cyclase</fullName>
    </submittedName>
</protein>
<dbReference type="Proteomes" id="UP000023268">
    <property type="component" value="Unassembled WGS sequence"/>
</dbReference>
<dbReference type="STRING" id="1458275.AZ34_15245"/>
<evidence type="ECO:0000313" key="4">
    <source>
        <dbReference type="EMBL" id="EYC52277.1"/>
    </source>
</evidence>
<keyword evidence="2 3" id="KW-0479">Metal-binding</keyword>
<comment type="caution">
    <text evidence="4">The sequence shown here is derived from an EMBL/GenBank/DDBJ whole genome shotgun (WGS) entry which is preliminary data.</text>
</comment>
<evidence type="ECO:0000256" key="1">
    <source>
        <dbReference type="ARBA" id="ARBA00008635"/>
    </source>
</evidence>
<proteinExistence type="inferred from homology"/>
<comment type="similarity">
    <text evidence="1">Belongs to the DinB family.</text>
</comment>
<evidence type="ECO:0000256" key="3">
    <source>
        <dbReference type="PIRSR" id="PIRSR607837-1"/>
    </source>
</evidence>
<reference evidence="4 5" key="1">
    <citation type="submission" date="2014-02" db="EMBL/GenBank/DDBJ databases">
        <title>Draft Genome of Hylemonella gracilis isolated from the Niagara River.</title>
        <authorList>
            <person name="Pawlowski D.R."/>
            <person name="Koudelka G.B."/>
        </authorList>
    </citation>
    <scope>NUCLEOTIDE SEQUENCE [LARGE SCALE GENOMIC DNA]</scope>
    <source>
        <strain evidence="4 5">Niagara R</strain>
    </source>
</reference>
<evidence type="ECO:0000256" key="2">
    <source>
        <dbReference type="ARBA" id="ARBA00022723"/>
    </source>
</evidence>
<dbReference type="Gene3D" id="1.20.120.450">
    <property type="entry name" value="dinb family like domain"/>
    <property type="match status" value="1"/>
</dbReference>
<organism evidence="4 5">
    <name type="scientific">Hylemonella gracilis str. Niagara R</name>
    <dbReference type="NCBI Taxonomy" id="1458275"/>
    <lineage>
        <taxon>Bacteria</taxon>
        <taxon>Pseudomonadati</taxon>
        <taxon>Pseudomonadota</taxon>
        <taxon>Betaproteobacteria</taxon>
        <taxon>Burkholderiales</taxon>
        <taxon>Comamonadaceae</taxon>
        <taxon>Hylemonella</taxon>
    </lineage>
</organism>
<dbReference type="EMBL" id="JEMG01000001">
    <property type="protein sequence ID" value="EYC52277.1"/>
    <property type="molecule type" value="Genomic_DNA"/>
</dbReference>
<dbReference type="InterPro" id="IPR007837">
    <property type="entry name" value="DinB"/>
</dbReference>
<feature type="binding site" evidence="3">
    <location>
        <position position="49"/>
    </location>
    <ligand>
        <name>a divalent metal cation</name>
        <dbReference type="ChEBI" id="CHEBI:60240"/>
    </ligand>
</feature>
<accession>A0A016XL20</accession>